<dbReference type="AlphaFoldDB" id="A0A7D5Y916"/>
<protein>
    <submittedName>
        <fullName evidence="2">Uncharacterized protein</fullName>
    </submittedName>
</protein>
<gene>
    <name evidence="2" type="ORF">HZU44_01160</name>
</gene>
<organism evidence="2">
    <name type="scientific">Micromonospora carbonacea</name>
    <dbReference type="NCBI Taxonomy" id="47853"/>
    <lineage>
        <taxon>Bacteria</taxon>
        <taxon>Bacillati</taxon>
        <taxon>Actinomycetota</taxon>
        <taxon>Actinomycetes</taxon>
        <taxon>Micromonosporales</taxon>
        <taxon>Micromonosporaceae</taxon>
        <taxon>Micromonospora</taxon>
    </lineage>
</organism>
<feature type="compositionally biased region" description="Basic and acidic residues" evidence="1">
    <location>
        <begin position="127"/>
        <end position="146"/>
    </location>
</feature>
<name>A0A7D5Y916_9ACTN</name>
<reference evidence="2" key="1">
    <citation type="submission" date="2020-08" db="EMBL/GenBank/DDBJ databases">
        <title>A bifunctional nitrone conjugated secondary metabolite targeting the ribosome.</title>
        <authorList>
            <person name="Limbrick E.M."/>
            <person name="Graf M."/>
            <person name="Derewacz D.K."/>
            <person name="Nguyen F."/>
            <person name="Spraggins J.M."/>
            <person name="Wieland M."/>
            <person name="Ynigez-Gutierrez A.E."/>
            <person name="Reisman B.J."/>
            <person name="Zinshteyn B."/>
            <person name="McCulloch K."/>
            <person name="Iverson T.M."/>
            <person name="Green R."/>
            <person name="Wilson D.N."/>
            <person name="Bachmann B.O."/>
        </authorList>
    </citation>
    <scope>NUCLEOTIDE SEQUENCE</scope>
    <source>
        <strain evidence="2">Africana</strain>
    </source>
</reference>
<dbReference type="EMBL" id="CP058905">
    <property type="protein sequence ID" value="QLJ98859.1"/>
    <property type="molecule type" value="Genomic_DNA"/>
</dbReference>
<evidence type="ECO:0000313" key="2">
    <source>
        <dbReference type="EMBL" id="QLJ98859.1"/>
    </source>
</evidence>
<feature type="region of interest" description="Disordered" evidence="1">
    <location>
        <begin position="108"/>
        <end position="155"/>
    </location>
</feature>
<evidence type="ECO:0000256" key="1">
    <source>
        <dbReference type="SAM" id="MobiDB-lite"/>
    </source>
</evidence>
<proteinExistence type="predicted"/>
<accession>A0A7D5Y916</accession>
<sequence>MESRREVEPLSAEDAAAEELARRVVRQVAPEEGEIFDVVREAYLRDPRRLTGPGDGRDRMLGFGVEAAAALLTPLVLGISAEVVRHLALEAVSAVEVRDRLRRRLGRRQDQVRADPASGPDDAVTPRPRDALTAESKDVSASHDADAAPSGAPLDAQRMRKIVLTRCQQAGVDEGRARLIADAVVGALQTDG</sequence>